<evidence type="ECO:0000256" key="2">
    <source>
        <dbReference type="ARBA" id="ARBA00022692"/>
    </source>
</evidence>
<evidence type="ECO:0000256" key="5">
    <source>
        <dbReference type="SAM" id="Phobius"/>
    </source>
</evidence>
<comment type="caution">
    <text evidence="7">The sequence shown here is derived from an EMBL/GenBank/DDBJ whole genome shotgun (WGS) entry which is preliminary data.</text>
</comment>
<feature type="transmembrane region" description="Helical" evidence="5">
    <location>
        <begin position="58"/>
        <end position="75"/>
    </location>
</feature>
<organism evidence="7 8">
    <name type="scientific">Marinactinospora rubrisoli</name>
    <dbReference type="NCBI Taxonomy" id="2715399"/>
    <lineage>
        <taxon>Bacteria</taxon>
        <taxon>Bacillati</taxon>
        <taxon>Actinomycetota</taxon>
        <taxon>Actinomycetes</taxon>
        <taxon>Streptosporangiales</taxon>
        <taxon>Nocardiopsidaceae</taxon>
        <taxon>Marinactinospora</taxon>
    </lineage>
</organism>
<dbReference type="InterPro" id="IPR003807">
    <property type="entry name" value="DUF202"/>
</dbReference>
<evidence type="ECO:0000259" key="6">
    <source>
        <dbReference type="Pfam" id="PF02656"/>
    </source>
</evidence>
<dbReference type="RefSeq" id="WP_379868050.1">
    <property type="nucleotide sequence ID" value="NZ_JBHTBH010000001.1"/>
</dbReference>
<evidence type="ECO:0000313" key="7">
    <source>
        <dbReference type="EMBL" id="MFC7326277.1"/>
    </source>
</evidence>
<keyword evidence="4 5" id="KW-0472">Membrane</keyword>
<keyword evidence="2 5" id="KW-0812">Transmembrane</keyword>
<evidence type="ECO:0000256" key="1">
    <source>
        <dbReference type="ARBA" id="ARBA00004127"/>
    </source>
</evidence>
<keyword evidence="3 5" id="KW-1133">Transmembrane helix</keyword>
<dbReference type="Proteomes" id="UP001596540">
    <property type="component" value="Unassembled WGS sequence"/>
</dbReference>
<feature type="domain" description="DUF202" evidence="6">
    <location>
        <begin position="10"/>
        <end position="83"/>
    </location>
</feature>
<dbReference type="Pfam" id="PF02656">
    <property type="entry name" value="DUF202"/>
    <property type="match status" value="1"/>
</dbReference>
<gene>
    <name evidence="7" type="ORF">ACFQRF_00870</name>
</gene>
<sequence length="123" mass="13195">MTRRAATGRDPGLQPERTLLSWQRTVIVVLGVALLFLRDPFVSTATFAGEAVPPSHRLIAVLATTLPLAVIVVHVRRRWRRAHGGRADSGAAPAPLARFWAMVLLSASVVVLAAGVVVTAFRP</sequence>
<comment type="subcellular location">
    <subcellularLocation>
        <location evidence="1">Endomembrane system</location>
        <topology evidence="1">Multi-pass membrane protein</topology>
    </subcellularLocation>
</comment>
<reference evidence="8" key="1">
    <citation type="journal article" date="2019" name="Int. J. Syst. Evol. Microbiol.">
        <title>The Global Catalogue of Microorganisms (GCM) 10K type strain sequencing project: providing services to taxonomists for standard genome sequencing and annotation.</title>
        <authorList>
            <consortium name="The Broad Institute Genomics Platform"/>
            <consortium name="The Broad Institute Genome Sequencing Center for Infectious Disease"/>
            <person name="Wu L."/>
            <person name="Ma J."/>
        </authorList>
    </citation>
    <scope>NUCLEOTIDE SEQUENCE [LARGE SCALE GENOMIC DNA]</scope>
    <source>
        <strain evidence="8">CGMCC 4.7382</strain>
    </source>
</reference>
<protein>
    <submittedName>
        <fullName evidence="7">DUF202 domain-containing protein</fullName>
    </submittedName>
</protein>
<keyword evidence="8" id="KW-1185">Reference proteome</keyword>
<accession>A0ABW2K8I2</accession>
<feature type="transmembrane region" description="Helical" evidence="5">
    <location>
        <begin position="96"/>
        <end position="121"/>
    </location>
</feature>
<proteinExistence type="predicted"/>
<evidence type="ECO:0000313" key="8">
    <source>
        <dbReference type="Proteomes" id="UP001596540"/>
    </source>
</evidence>
<name>A0ABW2K8I2_9ACTN</name>
<evidence type="ECO:0000256" key="3">
    <source>
        <dbReference type="ARBA" id="ARBA00022989"/>
    </source>
</evidence>
<feature type="transmembrane region" description="Helical" evidence="5">
    <location>
        <begin position="21"/>
        <end position="38"/>
    </location>
</feature>
<dbReference type="EMBL" id="JBHTBH010000001">
    <property type="protein sequence ID" value="MFC7326277.1"/>
    <property type="molecule type" value="Genomic_DNA"/>
</dbReference>
<evidence type="ECO:0000256" key="4">
    <source>
        <dbReference type="ARBA" id="ARBA00023136"/>
    </source>
</evidence>